<name>A0A7Z0EII5_9MICO</name>
<keyword evidence="1" id="KW-1133">Transmembrane helix</keyword>
<sequence length="170" mass="18756">MRVLLKEILDCSPDAAWRALRSPAVFREVGSPLVSVTSEQANGFPTIWEEGAHPVALRALGLIPLGRQMISLGVSTRHNGDVRILRDSGHGTSGSLAALTRWDHSMAVSPDPAGTGKTLYRDQLIFAAGPATLALWPGFWVFWQWRMRQLSRLAPTWRFDRGVDLEPATD</sequence>
<keyword evidence="1" id="KW-0472">Membrane</keyword>
<evidence type="ECO:0000313" key="3">
    <source>
        <dbReference type="Proteomes" id="UP000537260"/>
    </source>
</evidence>
<evidence type="ECO:0000256" key="1">
    <source>
        <dbReference type="SAM" id="Phobius"/>
    </source>
</evidence>
<keyword evidence="3" id="KW-1185">Reference proteome</keyword>
<evidence type="ECO:0000313" key="2">
    <source>
        <dbReference type="EMBL" id="NYJ21497.1"/>
    </source>
</evidence>
<keyword evidence="1" id="KW-0812">Transmembrane</keyword>
<evidence type="ECO:0008006" key="4">
    <source>
        <dbReference type="Google" id="ProtNLM"/>
    </source>
</evidence>
<organism evidence="2 3">
    <name type="scientific">Glaciibacter psychrotolerans</name>
    <dbReference type="NCBI Taxonomy" id="670054"/>
    <lineage>
        <taxon>Bacteria</taxon>
        <taxon>Bacillati</taxon>
        <taxon>Actinomycetota</taxon>
        <taxon>Actinomycetes</taxon>
        <taxon>Micrococcales</taxon>
        <taxon>Microbacteriaceae</taxon>
        <taxon>Glaciibacter</taxon>
    </lineage>
</organism>
<protein>
    <recommendedName>
        <fullName evidence="4">SRPBCC family protein</fullName>
    </recommendedName>
</protein>
<accession>A0A7Z0EII5</accession>
<reference evidence="2 3" key="1">
    <citation type="submission" date="2020-07" db="EMBL/GenBank/DDBJ databases">
        <title>Sequencing the genomes of 1000 actinobacteria strains.</title>
        <authorList>
            <person name="Klenk H.-P."/>
        </authorList>
    </citation>
    <scope>NUCLEOTIDE SEQUENCE [LARGE SCALE GENOMIC DNA]</scope>
    <source>
        <strain evidence="2 3">LI1</strain>
    </source>
</reference>
<gene>
    <name evidence="2" type="ORF">HNR05_003288</name>
</gene>
<comment type="caution">
    <text evidence="2">The sequence shown here is derived from an EMBL/GenBank/DDBJ whole genome shotgun (WGS) entry which is preliminary data.</text>
</comment>
<proteinExistence type="predicted"/>
<dbReference type="AlphaFoldDB" id="A0A7Z0EII5"/>
<dbReference type="Proteomes" id="UP000537260">
    <property type="component" value="Unassembled WGS sequence"/>
</dbReference>
<feature type="transmembrane region" description="Helical" evidence="1">
    <location>
        <begin position="124"/>
        <end position="143"/>
    </location>
</feature>
<dbReference type="EMBL" id="JACCFM010000001">
    <property type="protein sequence ID" value="NYJ21497.1"/>
    <property type="molecule type" value="Genomic_DNA"/>
</dbReference>
<dbReference type="RefSeq" id="WP_179580087.1">
    <property type="nucleotide sequence ID" value="NZ_JACCFM010000001.1"/>
</dbReference>